<evidence type="ECO:0000313" key="4">
    <source>
        <dbReference type="Proteomes" id="UP000255284"/>
    </source>
</evidence>
<dbReference type="RefSeq" id="WP_036383826.1">
    <property type="nucleotide sequence ID" value="NZ_CAMUNX010000004.1"/>
</dbReference>
<reference evidence="1 6" key="2">
    <citation type="submission" date="2019-08" db="EMBL/GenBank/DDBJ databases">
        <title>Comparison of rpoB and gyrB Sequences from Mobiluncus Species and Development of a Multiplex PCR Method for Clinical Detection of Mobiluncus curtisii and Mobiluncus mulieris.</title>
        <authorList>
            <person name="Yang L."/>
            <person name="Shen Y."/>
            <person name="Xu G."/>
            <person name="Shu L.-B."/>
            <person name="Hu J."/>
            <person name="Zhang R."/>
            <person name="Wang Y."/>
            <person name="Zhou H.-W."/>
            <person name="Zhang X."/>
        </authorList>
    </citation>
    <scope>NUCLEOTIDE SEQUENCE [LARGE SCALE GENOMIC DNA]</scope>
    <source>
        <strain evidence="1 6">M26</strain>
    </source>
</reference>
<organism evidence="2 5">
    <name type="scientific">Mobiluncus mulieris</name>
    <dbReference type="NCBI Taxonomy" id="2052"/>
    <lineage>
        <taxon>Bacteria</taxon>
        <taxon>Bacillati</taxon>
        <taxon>Actinomycetota</taxon>
        <taxon>Actinomycetes</taxon>
        <taxon>Actinomycetales</taxon>
        <taxon>Actinomycetaceae</taxon>
        <taxon>Mobiluncus</taxon>
    </lineage>
</organism>
<reference evidence="2 5" key="3">
    <citation type="submission" date="2020-04" db="EMBL/GenBank/DDBJ databases">
        <title>Antimicrobial susceptibility and clonality of vaginal-derived multi-drug resistant Mobiluncus isolates in China.</title>
        <authorList>
            <person name="Zhang X."/>
        </authorList>
    </citation>
    <scope>NUCLEOTIDE SEQUENCE [LARGE SCALE GENOMIC DNA]</scope>
    <source>
        <strain evidence="2 5">7</strain>
    </source>
</reference>
<evidence type="ECO:0000313" key="1">
    <source>
        <dbReference type="EMBL" id="MCU9968454.1"/>
    </source>
</evidence>
<proteinExistence type="predicted"/>
<evidence type="ECO:0000313" key="6">
    <source>
        <dbReference type="Proteomes" id="UP001209486"/>
    </source>
</evidence>
<dbReference type="Proteomes" id="UP000255284">
    <property type="component" value="Unassembled WGS sequence"/>
</dbReference>
<sequence length="70" mass="7639">MIAGFYVPRRRLRRDRALAALVAAHLEIEAALFQLVQMRPAPGRSHELAVGALDALLDAIQELKGEPHGA</sequence>
<gene>
    <name evidence="1" type="ORF">FYZ43_03340</name>
    <name evidence="2" type="ORF">HHJ74_04065</name>
    <name evidence="3" type="ORF">NCTC11819_01549</name>
</gene>
<dbReference type="AlphaFoldDB" id="A0A378PG58"/>
<dbReference type="Proteomes" id="UP001209486">
    <property type="component" value="Unassembled WGS sequence"/>
</dbReference>
<name>A0A378PG58_9ACTO</name>
<dbReference type="EMBL" id="UGGQ01000006">
    <property type="protein sequence ID" value="STO16966.1"/>
    <property type="molecule type" value="Genomic_DNA"/>
</dbReference>
<evidence type="ECO:0000313" key="2">
    <source>
        <dbReference type="EMBL" id="NMW92879.1"/>
    </source>
</evidence>
<evidence type="ECO:0000313" key="3">
    <source>
        <dbReference type="EMBL" id="STO16966.1"/>
    </source>
</evidence>
<dbReference type="EMBL" id="VSZY01000003">
    <property type="protein sequence ID" value="MCU9968454.1"/>
    <property type="molecule type" value="Genomic_DNA"/>
</dbReference>
<accession>A0A378PG58</accession>
<comment type="caution">
    <text evidence="2">The sequence shown here is derived from an EMBL/GenBank/DDBJ whole genome shotgun (WGS) entry which is preliminary data.</text>
</comment>
<evidence type="ECO:0000313" key="5">
    <source>
        <dbReference type="Proteomes" id="UP000582487"/>
    </source>
</evidence>
<dbReference type="EMBL" id="JABCUV010000003">
    <property type="protein sequence ID" value="NMW92879.1"/>
    <property type="molecule type" value="Genomic_DNA"/>
</dbReference>
<reference evidence="3 4" key="1">
    <citation type="submission" date="2018-06" db="EMBL/GenBank/DDBJ databases">
        <authorList>
            <consortium name="Pathogen Informatics"/>
            <person name="Doyle S."/>
        </authorList>
    </citation>
    <scope>NUCLEOTIDE SEQUENCE [LARGE SCALE GENOMIC DNA]</scope>
    <source>
        <strain evidence="3 4">NCTC11819</strain>
    </source>
</reference>
<dbReference type="GeneID" id="61168400"/>
<protein>
    <submittedName>
        <fullName evidence="2">Uncharacterized protein</fullName>
    </submittedName>
</protein>
<dbReference type="Proteomes" id="UP000582487">
    <property type="component" value="Unassembled WGS sequence"/>
</dbReference>